<gene>
    <name evidence="1" type="ORF">LV85_01510</name>
</gene>
<dbReference type="InterPro" id="IPR011330">
    <property type="entry name" value="Glyco_hydro/deAcase_b/a-brl"/>
</dbReference>
<dbReference type="GO" id="GO:0005975">
    <property type="term" value="P:carbohydrate metabolic process"/>
    <property type="evidence" value="ECO:0007669"/>
    <property type="project" value="InterPro"/>
</dbReference>
<dbReference type="RefSeq" id="WP_111317753.1">
    <property type="nucleotide sequence ID" value="NZ_QKZT01000005.1"/>
</dbReference>
<comment type="caution">
    <text evidence="1">The sequence shown here is derived from an EMBL/GenBank/DDBJ whole genome shotgun (WGS) entry which is preliminary data.</text>
</comment>
<dbReference type="OrthoDB" id="9773478at2"/>
<reference evidence="1 2" key="1">
    <citation type="submission" date="2018-06" db="EMBL/GenBank/DDBJ databases">
        <title>Genomic Encyclopedia of Archaeal and Bacterial Type Strains, Phase II (KMG-II): from individual species to whole genera.</title>
        <authorList>
            <person name="Goeker M."/>
        </authorList>
    </citation>
    <scope>NUCLEOTIDE SEQUENCE [LARGE SCALE GENOMIC DNA]</scope>
    <source>
        <strain evidence="1 2">DSM 19830</strain>
    </source>
</reference>
<evidence type="ECO:0000313" key="2">
    <source>
        <dbReference type="Proteomes" id="UP000248882"/>
    </source>
</evidence>
<evidence type="ECO:0000313" key="1">
    <source>
        <dbReference type="EMBL" id="PZX54170.1"/>
    </source>
</evidence>
<name>A0A2W7R739_9BACT</name>
<accession>A0A2W7R739</accession>
<dbReference type="Proteomes" id="UP000248882">
    <property type="component" value="Unassembled WGS sequence"/>
</dbReference>
<dbReference type="PANTHER" id="PTHR30292:SF0">
    <property type="entry name" value="5-OXOPROLINASE SUBUNIT A"/>
    <property type="match status" value="1"/>
</dbReference>
<keyword evidence="2" id="KW-1185">Reference proteome</keyword>
<sequence>MKQLPEINCDLGEGIPNEHQLFPLIDRASIACGGHFGDENTMNESIALAKEFRKKIGAHPSYPDQKNFGRKTMKISGKELKKSILIQILKFEQLAEKAEMSMDHIKFHGALYNDVAANPDLADSLSDFIATYFHNTPIFAPPHSQLEKFLTEKELSIKMEVFGDRRYLDNYQLMPRSVFGSHMTTEPEISAHLQTLLEQGYFISDSGKRLQLNANTICFHGDNPGIGDFLPAIRKRFWK</sequence>
<dbReference type="AlphaFoldDB" id="A0A2W7R739"/>
<dbReference type="CDD" id="cd10801">
    <property type="entry name" value="LamB_YcsF_like_1"/>
    <property type="match status" value="1"/>
</dbReference>
<dbReference type="Pfam" id="PF03746">
    <property type="entry name" value="LamB_YcsF"/>
    <property type="match status" value="1"/>
</dbReference>
<dbReference type="PANTHER" id="PTHR30292">
    <property type="entry name" value="UNCHARACTERIZED PROTEIN YBGL-RELATED"/>
    <property type="match status" value="1"/>
</dbReference>
<proteinExistence type="predicted"/>
<dbReference type="Gene3D" id="3.20.20.370">
    <property type="entry name" value="Glycoside hydrolase/deacetylase"/>
    <property type="match status" value="1"/>
</dbReference>
<organism evidence="1 2">
    <name type="scientific">Algoriphagus chordae</name>
    <dbReference type="NCBI Taxonomy" id="237019"/>
    <lineage>
        <taxon>Bacteria</taxon>
        <taxon>Pseudomonadati</taxon>
        <taxon>Bacteroidota</taxon>
        <taxon>Cytophagia</taxon>
        <taxon>Cytophagales</taxon>
        <taxon>Cyclobacteriaceae</taxon>
        <taxon>Algoriphagus</taxon>
    </lineage>
</organism>
<dbReference type="SUPFAM" id="SSF88713">
    <property type="entry name" value="Glycoside hydrolase/deacetylase"/>
    <property type="match status" value="1"/>
</dbReference>
<dbReference type="InterPro" id="IPR005501">
    <property type="entry name" value="LamB/YcsF/PxpA-like"/>
</dbReference>
<protein>
    <submittedName>
        <fullName evidence="1">UPF0271 protein</fullName>
    </submittedName>
</protein>
<dbReference type="EMBL" id="QKZT01000005">
    <property type="protein sequence ID" value="PZX54170.1"/>
    <property type="molecule type" value="Genomic_DNA"/>
</dbReference>